<sequence>MPLDAASAAWYPQLPLASALRSTAFQQQQARRLAACEPGALNAVVPPSPMSATYEPA</sequence>
<name>A0A699ZPS8_HAELA</name>
<gene>
    <name evidence="1" type="ORF">HaLaN_21647</name>
</gene>
<comment type="caution">
    <text evidence="1">The sequence shown here is derived from an EMBL/GenBank/DDBJ whole genome shotgun (WGS) entry which is preliminary data.</text>
</comment>
<protein>
    <submittedName>
        <fullName evidence="1">Uncharacterized protein</fullName>
    </submittedName>
</protein>
<feature type="non-terminal residue" evidence="1">
    <location>
        <position position="1"/>
    </location>
</feature>
<organism evidence="1 2">
    <name type="scientific">Haematococcus lacustris</name>
    <name type="common">Green alga</name>
    <name type="synonym">Haematococcus pluvialis</name>
    <dbReference type="NCBI Taxonomy" id="44745"/>
    <lineage>
        <taxon>Eukaryota</taxon>
        <taxon>Viridiplantae</taxon>
        <taxon>Chlorophyta</taxon>
        <taxon>core chlorophytes</taxon>
        <taxon>Chlorophyceae</taxon>
        <taxon>CS clade</taxon>
        <taxon>Chlamydomonadales</taxon>
        <taxon>Haematococcaceae</taxon>
        <taxon>Haematococcus</taxon>
    </lineage>
</organism>
<reference evidence="1 2" key="1">
    <citation type="submission" date="2020-02" db="EMBL/GenBank/DDBJ databases">
        <title>Draft genome sequence of Haematococcus lacustris strain NIES-144.</title>
        <authorList>
            <person name="Morimoto D."/>
            <person name="Nakagawa S."/>
            <person name="Yoshida T."/>
            <person name="Sawayama S."/>
        </authorList>
    </citation>
    <scope>NUCLEOTIDE SEQUENCE [LARGE SCALE GENOMIC DNA]</scope>
    <source>
        <strain evidence="1 2">NIES-144</strain>
    </source>
</reference>
<dbReference type="AlphaFoldDB" id="A0A699ZPS8"/>
<evidence type="ECO:0000313" key="1">
    <source>
        <dbReference type="EMBL" id="GFH23945.1"/>
    </source>
</evidence>
<evidence type="ECO:0000313" key="2">
    <source>
        <dbReference type="Proteomes" id="UP000485058"/>
    </source>
</evidence>
<proteinExistence type="predicted"/>
<dbReference type="Proteomes" id="UP000485058">
    <property type="component" value="Unassembled WGS sequence"/>
</dbReference>
<feature type="non-terminal residue" evidence="1">
    <location>
        <position position="57"/>
    </location>
</feature>
<dbReference type="EMBL" id="BLLF01002402">
    <property type="protein sequence ID" value="GFH23945.1"/>
    <property type="molecule type" value="Genomic_DNA"/>
</dbReference>
<accession>A0A699ZPS8</accession>
<keyword evidence="2" id="KW-1185">Reference proteome</keyword>